<evidence type="ECO:0000256" key="1">
    <source>
        <dbReference type="ARBA" id="ARBA00022679"/>
    </source>
</evidence>
<proteinExistence type="predicted"/>
<dbReference type="InterPro" id="IPR006268">
    <property type="entry name" value="DAHP_syn_2"/>
</dbReference>
<accession>A0A3P3R027</accession>
<dbReference type="Proteomes" id="UP000272490">
    <property type="component" value="Unassembled WGS sequence"/>
</dbReference>
<evidence type="ECO:0000313" key="3">
    <source>
        <dbReference type="EMBL" id="RRJ26811.1"/>
    </source>
</evidence>
<dbReference type="NCBIfam" id="TIGR01361">
    <property type="entry name" value="DAHP_synth_Bsub"/>
    <property type="match status" value="1"/>
</dbReference>
<reference evidence="3 4" key="1">
    <citation type="submission" date="2018-11" db="EMBL/GenBank/DDBJ databases">
        <title>Genome sequencing of Lachnoanaerobaculum sp. KCOM 2030 (= ChDC B114).</title>
        <authorList>
            <person name="Kook J.-K."/>
            <person name="Park S.-N."/>
            <person name="Lim Y.K."/>
        </authorList>
    </citation>
    <scope>NUCLEOTIDE SEQUENCE [LARGE SCALE GENOMIC DNA]</scope>
    <source>
        <strain evidence="3 4">KCOM 2030</strain>
    </source>
</reference>
<dbReference type="SUPFAM" id="SSF51569">
    <property type="entry name" value="Aldolase"/>
    <property type="match status" value="1"/>
</dbReference>
<dbReference type="GO" id="GO:0009073">
    <property type="term" value="P:aromatic amino acid family biosynthetic process"/>
    <property type="evidence" value="ECO:0007669"/>
    <property type="project" value="InterPro"/>
</dbReference>
<feature type="domain" description="DAHP synthetase I/KDSA" evidence="2">
    <location>
        <begin position="77"/>
        <end position="311"/>
    </location>
</feature>
<dbReference type="InterPro" id="IPR013785">
    <property type="entry name" value="Aldolase_TIM"/>
</dbReference>
<gene>
    <name evidence="3" type="primary">aroF</name>
    <name evidence="3" type="ORF">EHV10_02005</name>
</gene>
<name>A0A3P3R027_9FIRM</name>
<dbReference type="AlphaFoldDB" id="A0A3P3R027"/>
<organism evidence="3 4">
    <name type="scientific">Lachnoanaerobaculum gingivalis</name>
    <dbReference type="NCBI Taxonomy" id="2490855"/>
    <lineage>
        <taxon>Bacteria</taxon>
        <taxon>Bacillati</taxon>
        <taxon>Bacillota</taxon>
        <taxon>Clostridia</taxon>
        <taxon>Lachnospirales</taxon>
        <taxon>Lachnospiraceae</taxon>
        <taxon>Lachnoanaerobaculum</taxon>
    </lineage>
</organism>
<keyword evidence="1 3" id="KW-0808">Transferase</keyword>
<keyword evidence="4" id="KW-1185">Reference proteome</keyword>
<dbReference type="EC" id="2.5.1.54" evidence="3"/>
<evidence type="ECO:0000313" key="4">
    <source>
        <dbReference type="Proteomes" id="UP000272490"/>
    </source>
</evidence>
<dbReference type="PANTHER" id="PTHR43018">
    <property type="entry name" value="PHOSPHO-2-DEHYDRO-3-DEOXYHEPTONATE ALDOLASE"/>
    <property type="match status" value="1"/>
</dbReference>
<dbReference type="NCBIfam" id="NF006421">
    <property type="entry name" value="PRK08673.1"/>
    <property type="match status" value="1"/>
</dbReference>
<dbReference type="RefSeq" id="WP_128673179.1">
    <property type="nucleotide sequence ID" value="NZ_RRCO01000001.1"/>
</dbReference>
<dbReference type="PANTHER" id="PTHR43018:SF1">
    <property type="entry name" value="PROTEIN AROA(G)"/>
    <property type="match status" value="1"/>
</dbReference>
<dbReference type="GO" id="GO:0003849">
    <property type="term" value="F:3-deoxy-7-phosphoheptulonate synthase activity"/>
    <property type="evidence" value="ECO:0007669"/>
    <property type="project" value="UniProtKB-EC"/>
</dbReference>
<dbReference type="OrthoDB" id="9780456at2"/>
<dbReference type="Pfam" id="PF00793">
    <property type="entry name" value="DAHP_synth_1"/>
    <property type="match status" value="1"/>
</dbReference>
<protein>
    <submittedName>
        <fullName evidence="3">3-deoxy-7-phosphoheptulonate synthase</fullName>
        <ecNumber evidence="3">2.5.1.54</ecNumber>
    </submittedName>
</protein>
<sequence length="334" mass="37802">MHYVFSNKDCHKKCSNYLISRGIEHDVYDVKKYHIINVFDNSLKEKIESDERAFLETENLSLENGYLVTKQHKDKTIISIKELEIGGNKSVVISGPCSIESEDILRKIALDMKESGVDILRGGAFKPRTSPYDFQGLGRVGIDILCKIGNEMDIPVITEIMDVRELEYMIDKVDILQVGSRNMYNYPLLKELGRIDKPVLLKRGLSATIKEFLLSAEYIMLEGNEKVILCERGIRTYENYMRNTMDIASIALLKEMTHLPIIADPSHATGKRSLIETLSKTAVAAGADGVLIEAHIKPDSAWSDGKQTINIPILRDIIRTLYYTDEVMDNTTPR</sequence>
<dbReference type="EMBL" id="RRCO01000001">
    <property type="protein sequence ID" value="RRJ26811.1"/>
    <property type="molecule type" value="Genomic_DNA"/>
</dbReference>
<comment type="caution">
    <text evidence="3">The sequence shown here is derived from an EMBL/GenBank/DDBJ whole genome shotgun (WGS) entry which is preliminary data.</text>
</comment>
<dbReference type="InterPro" id="IPR052899">
    <property type="entry name" value="Class-I_DAHP_synthase"/>
</dbReference>
<dbReference type="GO" id="GO:0016832">
    <property type="term" value="F:aldehyde-lyase activity"/>
    <property type="evidence" value="ECO:0007669"/>
    <property type="project" value="InterPro"/>
</dbReference>
<dbReference type="Gene3D" id="3.20.20.70">
    <property type="entry name" value="Aldolase class I"/>
    <property type="match status" value="1"/>
</dbReference>
<dbReference type="NCBIfam" id="NF009239">
    <property type="entry name" value="PRK12595.1"/>
    <property type="match status" value="1"/>
</dbReference>
<evidence type="ECO:0000259" key="2">
    <source>
        <dbReference type="Pfam" id="PF00793"/>
    </source>
</evidence>
<dbReference type="InterPro" id="IPR006218">
    <property type="entry name" value="DAHP1/KDSA"/>
</dbReference>